<keyword evidence="1" id="KW-0698">rRNA processing</keyword>
<dbReference type="InterPro" id="IPR035082">
    <property type="entry name" value="Nrap_D1"/>
</dbReference>
<evidence type="ECO:0000313" key="8">
    <source>
        <dbReference type="EMBL" id="CCG82519.1"/>
    </source>
</evidence>
<dbReference type="VEuPathDB" id="FungiDB:TAPDE_002536"/>
<dbReference type="GO" id="GO:0006409">
    <property type="term" value="P:tRNA export from nucleus"/>
    <property type="evidence" value="ECO:0007669"/>
    <property type="project" value="TreeGrafter"/>
</dbReference>
<proteinExistence type="inferred from homology"/>
<dbReference type="Pfam" id="PF03813">
    <property type="entry name" value="Nrap"/>
    <property type="match status" value="1"/>
</dbReference>
<dbReference type="InterPro" id="IPR035370">
    <property type="entry name" value="Nrap_D5"/>
</dbReference>
<evidence type="ECO:0000256" key="1">
    <source>
        <dbReference type="RuleBase" id="RU364032"/>
    </source>
</evidence>
<dbReference type="Pfam" id="PF17407">
    <property type="entry name" value="Nrap_D6"/>
    <property type="match status" value="1"/>
</dbReference>
<evidence type="ECO:0000259" key="7">
    <source>
        <dbReference type="Pfam" id="PF17407"/>
    </source>
</evidence>
<dbReference type="GO" id="GO:0003723">
    <property type="term" value="F:RNA binding"/>
    <property type="evidence" value="ECO:0007669"/>
    <property type="project" value="UniProtKB-KW"/>
</dbReference>
<dbReference type="Pfam" id="PF17406">
    <property type="entry name" value="Nrap_D5"/>
    <property type="match status" value="1"/>
</dbReference>
<protein>
    <recommendedName>
        <fullName evidence="1">U3 small nucleolar RNA-associated protein 22</fullName>
    </recommendedName>
</protein>
<evidence type="ECO:0000259" key="5">
    <source>
        <dbReference type="Pfam" id="PF17405"/>
    </source>
</evidence>
<dbReference type="InterPro" id="IPR035369">
    <property type="entry name" value="Nrap_D4"/>
</dbReference>
<dbReference type="STRING" id="1097556.R4XGM3"/>
<accession>R4XGM3</accession>
<comment type="similarity">
    <text evidence="1">Belongs to the NRAP family.</text>
</comment>
<keyword evidence="1" id="KW-0694">RNA-binding</keyword>
<feature type="domain" description="Nrap protein" evidence="5">
    <location>
        <begin position="573"/>
        <end position="756"/>
    </location>
</feature>
<name>R4XGM3_TAPDE</name>
<dbReference type="GO" id="GO:0032040">
    <property type="term" value="C:small-subunit processome"/>
    <property type="evidence" value="ECO:0007669"/>
    <property type="project" value="TreeGrafter"/>
</dbReference>
<dbReference type="GO" id="GO:0006364">
    <property type="term" value="P:rRNA processing"/>
    <property type="evidence" value="ECO:0007669"/>
    <property type="project" value="UniProtKB-KW"/>
</dbReference>
<dbReference type="InterPro" id="IPR035368">
    <property type="entry name" value="Nrap_D3"/>
</dbReference>
<dbReference type="Pfam" id="PF17404">
    <property type="entry name" value="Nrap_D3"/>
    <property type="match status" value="1"/>
</dbReference>
<feature type="domain" description="Nrap protein" evidence="4">
    <location>
        <begin position="428"/>
        <end position="546"/>
    </location>
</feature>
<feature type="domain" description="Nrap protein" evidence="6">
    <location>
        <begin position="760"/>
        <end position="891"/>
    </location>
</feature>
<evidence type="ECO:0000313" key="9">
    <source>
        <dbReference type="Proteomes" id="UP000013776"/>
    </source>
</evidence>
<keyword evidence="1" id="KW-0687">Ribonucleoprotein</keyword>
<keyword evidence="1" id="KW-0690">Ribosome biogenesis</keyword>
<dbReference type="Proteomes" id="UP000013776">
    <property type="component" value="Unassembled WGS sequence"/>
</dbReference>
<dbReference type="eggNOG" id="KOG2054">
    <property type="taxonomic scope" value="Eukaryota"/>
</dbReference>
<dbReference type="Gene3D" id="1.10.1410.10">
    <property type="match status" value="1"/>
</dbReference>
<dbReference type="PANTHER" id="PTHR17972">
    <property type="entry name" value="NUCLEOLAR RNA-ASSOCIATED PROTEIN"/>
    <property type="match status" value="1"/>
</dbReference>
<evidence type="ECO:0000259" key="6">
    <source>
        <dbReference type="Pfam" id="PF17406"/>
    </source>
</evidence>
<reference evidence="8 9" key="1">
    <citation type="journal article" date="2013" name="MBio">
        <title>Genome sequencing of the plant pathogen Taphrina deformans, the causal agent of peach leaf curl.</title>
        <authorList>
            <person name="Cisse O.H."/>
            <person name="Almeida J.M.G.C.F."/>
            <person name="Fonseca A."/>
            <person name="Kumar A.A."/>
            <person name="Salojaervi J."/>
            <person name="Overmyer K."/>
            <person name="Hauser P.M."/>
            <person name="Pagni M."/>
        </authorList>
    </citation>
    <scope>NUCLEOTIDE SEQUENCE [LARGE SCALE GENOMIC DNA]</scope>
    <source>
        <strain evidence="9">PYCC 5710 / ATCC 11124 / CBS 356.35 / IMI 108563 / JCM 9778 / NBRC 8474</strain>
    </source>
</reference>
<gene>
    <name evidence="8" type="ORF">TAPDE_002536</name>
</gene>
<dbReference type="Pfam" id="PF17405">
    <property type="entry name" value="Nrap_D4"/>
    <property type="match status" value="1"/>
</dbReference>
<evidence type="ECO:0000259" key="4">
    <source>
        <dbReference type="Pfam" id="PF17404"/>
    </source>
</evidence>
<feature type="region of interest" description="Disordered" evidence="2">
    <location>
        <begin position="1"/>
        <end position="52"/>
    </location>
</feature>
<dbReference type="AlphaFoldDB" id="R4XGM3"/>
<feature type="domain" description="Nrap protein" evidence="3">
    <location>
        <begin position="159"/>
        <end position="279"/>
    </location>
</feature>
<dbReference type="InterPro" id="IPR005554">
    <property type="entry name" value="NOL6/Upt22"/>
</dbReference>
<comment type="subcellular location">
    <subcellularLocation>
        <location evidence="1">Nucleus</location>
        <location evidence="1">Nucleolus</location>
    </subcellularLocation>
</comment>
<dbReference type="GO" id="GO:0034456">
    <property type="term" value="C:UTP-C complex"/>
    <property type="evidence" value="ECO:0007669"/>
    <property type="project" value="TreeGrafter"/>
</dbReference>
<dbReference type="GO" id="GO:0032545">
    <property type="term" value="C:CURI complex"/>
    <property type="evidence" value="ECO:0007669"/>
    <property type="project" value="TreeGrafter"/>
</dbReference>
<evidence type="ECO:0000256" key="2">
    <source>
        <dbReference type="SAM" id="MobiDB-lite"/>
    </source>
</evidence>
<organism evidence="8 9">
    <name type="scientific">Taphrina deformans (strain PYCC 5710 / ATCC 11124 / CBS 356.35 / IMI 108563 / JCM 9778 / NBRC 8474)</name>
    <name type="common">Peach leaf curl fungus</name>
    <name type="synonym">Lalaria deformans</name>
    <dbReference type="NCBI Taxonomy" id="1097556"/>
    <lineage>
        <taxon>Eukaryota</taxon>
        <taxon>Fungi</taxon>
        <taxon>Dikarya</taxon>
        <taxon>Ascomycota</taxon>
        <taxon>Taphrinomycotina</taxon>
        <taxon>Taphrinomycetes</taxon>
        <taxon>Taphrinales</taxon>
        <taxon>Taphrinaceae</taxon>
        <taxon>Taphrina</taxon>
    </lineage>
</organism>
<comment type="caution">
    <text evidence="8">The sequence shown here is derived from an EMBL/GenBank/DDBJ whole genome shotgun (WGS) entry which is preliminary data.</text>
</comment>
<evidence type="ECO:0000259" key="3">
    <source>
        <dbReference type="Pfam" id="PF03813"/>
    </source>
</evidence>
<dbReference type="EMBL" id="CAHR02000087">
    <property type="protein sequence ID" value="CCG82519.1"/>
    <property type="molecule type" value="Genomic_DNA"/>
</dbReference>
<keyword evidence="1" id="KW-0539">Nucleus</keyword>
<dbReference type="OrthoDB" id="10251401at2759"/>
<dbReference type="PANTHER" id="PTHR17972:SF0">
    <property type="entry name" value="NUCLEOLAR PROTEIN 6"/>
    <property type="match status" value="1"/>
</dbReference>
<keyword evidence="9" id="KW-1185">Reference proteome</keyword>
<sequence>MSDARKRKLQASLNKSSELPESLRFVPSSEPPTNGPHAKKQRTNDISSTTTPRVFDTHLLNLQAEQLVKSVRRKPGTDDNLTKLVSSITRLIQAIPDQEPLKLSDARKLSKRCGVALPFDPVPPEDLQINFQYDCPDSIEEGGLSSIRAHSRTASPEAELFIELPKSIIQEKDYLNNRIHFKAAYYLFTIARSMKSKYEVSYEQRTLFGVKSSVLLVEYKQRRVVISLCLSMDSFEDHKLMPDKNAIRSIEGPSPQYNASVLTMTRYNVFFTTLTQTSETSPGFRDSLLLAERYLSKRSLNIRLDQWALTTASLLSGGGKNGGKVLSPNASALQLFRGTVLFLSQFFAAPDASVSFGDSQPHVGCWVRGFDLFSNLSDQDKALLAHEFNLAVARLSDDDTDSIKAFETVFLDDHRYIGAWDLEIRISSEQLDATDIQRMWRTLKKALGDRAILVNVSKPDTHQLVPVSETLRDATTGKISIGLLLKRPACQSTMVLGPPASSPDAASFRSFWGILSELRKFKDGRILESVLLSKSNPCLDICQKILGLHFPTLDAIEEWSVFGTDFADNQALLSQQQALAAEFDEFARIARDLDDLPLRITDIASADPVFAGCASSLPSSIEASLQFESSARWPDDLEAIQRTKIAFTVALQKSFSNIPGVVSAGVVLENQSSTEVNFSSVQSIVNVAVLRVVMTSQVSYNIRIHFDREYTLLTTYLKSAIARADQQSRNRHESALKLYQTTFLVSQTHMQYIRNVASKYSAYSEATILLKQWFSAHLLTSYFSDRTLELIGLYIFSSKHELLPQSPSSAFLRTMRHLAIWDWRQEPMILSEDLDIRKENSKVFDQLKVQNPGHSAMIYTPYSASDIAVERVAALRMTSLAKATHIELQNGKSVPQTMTTPLHQFDFVIALKDDRKVSKYKNINTTGSQLSLLKTLFKQELQEIYGHSLWLFMSPDSDTIGALIEPALLQPRKYRPNLGYPTKPVKSEEGLQVVVDVSSMLSEIQRLGGDLVLNVISKVK</sequence>
<feature type="domain" description="Nrap protein" evidence="7">
    <location>
        <begin position="902"/>
        <end position="1014"/>
    </location>
</feature>
<dbReference type="InterPro" id="IPR035371">
    <property type="entry name" value="Nrap_D6"/>
</dbReference>
<dbReference type="Gene3D" id="3.30.70.3030">
    <property type="match status" value="1"/>
</dbReference>